<dbReference type="AlphaFoldDB" id="A0A926QL95"/>
<dbReference type="GO" id="GO:0009003">
    <property type="term" value="F:signal peptidase activity"/>
    <property type="evidence" value="ECO:0007669"/>
    <property type="project" value="UniProtKB-EC"/>
</dbReference>
<dbReference type="Proteomes" id="UP000650466">
    <property type="component" value="Unassembled WGS sequence"/>
</dbReference>
<feature type="domain" description="Peptidase S26" evidence="7">
    <location>
        <begin position="30"/>
        <end position="190"/>
    </location>
</feature>
<gene>
    <name evidence="8" type="primary">lepB</name>
    <name evidence="8" type="ORF">ICC18_19710</name>
</gene>
<evidence type="ECO:0000256" key="6">
    <source>
        <dbReference type="RuleBase" id="RU362042"/>
    </source>
</evidence>
<keyword evidence="9" id="KW-1185">Reference proteome</keyword>
<dbReference type="InterPro" id="IPR036286">
    <property type="entry name" value="LexA/Signal_pep-like_sf"/>
</dbReference>
<keyword evidence="4 6" id="KW-0378">Hydrolase</keyword>
<dbReference type="Pfam" id="PF10502">
    <property type="entry name" value="Peptidase_S26"/>
    <property type="match status" value="1"/>
</dbReference>
<dbReference type="GO" id="GO:0006465">
    <property type="term" value="P:signal peptide processing"/>
    <property type="evidence" value="ECO:0007669"/>
    <property type="project" value="InterPro"/>
</dbReference>
<comment type="caution">
    <text evidence="8">The sequence shown here is derived from an EMBL/GenBank/DDBJ whole genome shotgun (WGS) entry which is preliminary data.</text>
</comment>
<dbReference type="GO" id="GO:0005886">
    <property type="term" value="C:plasma membrane"/>
    <property type="evidence" value="ECO:0007669"/>
    <property type="project" value="UniProtKB-SubCell"/>
</dbReference>
<dbReference type="PANTHER" id="PTHR43390">
    <property type="entry name" value="SIGNAL PEPTIDASE I"/>
    <property type="match status" value="1"/>
</dbReference>
<evidence type="ECO:0000256" key="1">
    <source>
        <dbReference type="ARBA" id="ARBA00004401"/>
    </source>
</evidence>
<dbReference type="Gene3D" id="2.10.109.10">
    <property type="entry name" value="Umud Fragment, subunit A"/>
    <property type="match status" value="1"/>
</dbReference>
<evidence type="ECO:0000313" key="9">
    <source>
        <dbReference type="Proteomes" id="UP000650466"/>
    </source>
</evidence>
<sequence length="198" mass="21789">MSFFVQRERNKAAAKRTKEIEAKSLTHELWDWAKSILVALLVVILVHQFGFNLSTVRGNSMQPTLQEGEWLFVNKAVTYLKAPQRGEVVILKEPAEQLILNHPYLVKRVVAIAGDEVEGRGGVLYVNGAAVQEPYTDSPIADGDFGPTQVGPGHVFVMGDNRQAAASADSRRFGAVPTSMIQGRAEYILWPISMAAKL</sequence>
<reference evidence="8" key="1">
    <citation type="submission" date="2020-09" db="EMBL/GenBank/DDBJ databases">
        <title>Draft Genome Sequence of Paenibacillus sp. WST5.</title>
        <authorList>
            <person name="Bao Z."/>
        </authorList>
    </citation>
    <scope>NUCLEOTIDE SEQUENCE</scope>
    <source>
        <strain evidence="8">WST5</strain>
    </source>
</reference>
<feature type="active site" evidence="5">
    <location>
        <position position="60"/>
    </location>
</feature>
<dbReference type="GO" id="GO:0004252">
    <property type="term" value="F:serine-type endopeptidase activity"/>
    <property type="evidence" value="ECO:0007669"/>
    <property type="project" value="InterPro"/>
</dbReference>
<protein>
    <recommendedName>
        <fullName evidence="6">Signal peptidase I</fullName>
        <ecNumber evidence="6">3.4.21.89</ecNumber>
    </recommendedName>
</protein>
<comment type="similarity">
    <text evidence="2 6">Belongs to the peptidase S26 family.</text>
</comment>
<evidence type="ECO:0000256" key="4">
    <source>
        <dbReference type="ARBA" id="ARBA00022801"/>
    </source>
</evidence>
<evidence type="ECO:0000259" key="7">
    <source>
        <dbReference type="Pfam" id="PF10502"/>
    </source>
</evidence>
<dbReference type="InterPro" id="IPR019533">
    <property type="entry name" value="Peptidase_S26"/>
</dbReference>
<evidence type="ECO:0000256" key="2">
    <source>
        <dbReference type="ARBA" id="ARBA00009370"/>
    </source>
</evidence>
<dbReference type="EMBL" id="JACVVD010000007">
    <property type="protein sequence ID" value="MBD0382347.1"/>
    <property type="molecule type" value="Genomic_DNA"/>
</dbReference>
<accession>A0A926QL95</accession>
<dbReference type="CDD" id="cd06530">
    <property type="entry name" value="S26_SPase_I"/>
    <property type="match status" value="1"/>
</dbReference>
<dbReference type="PROSITE" id="PS00501">
    <property type="entry name" value="SPASE_I_1"/>
    <property type="match status" value="1"/>
</dbReference>
<proteinExistence type="inferred from homology"/>
<dbReference type="PANTHER" id="PTHR43390:SF1">
    <property type="entry name" value="CHLOROPLAST PROCESSING PEPTIDASE"/>
    <property type="match status" value="1"/>
</dbReference>
<evidence type="ECO:0000256" key="3">
    <source>
        <dbReference type="ARBA" id="ARBA00022670"/>
    </source>
</evidence>
<organism evidence="8 9">
    <name type="scientific">Paenibacillus sedimenti</name>
    <dbReference type="NCBI Taxonomy" id="2770274"/>
    <lineage>
        <taxon>Bacteria</taxon>
        <taxon>Bacillati</taxon>
        <taxon>Bacillota</taxon>
        <taxon>Bacilli</taxon>
        <taxon>Bacillales</taxon>
        <taxon>Paenibacillaceae</taxon>
        <taxon>Paenibacillus</taxon>
    </lineage>
</organism>
<dbReference type="SUPFAM" id="SSF51306">
    <property type="entry name" value="LexA/Signal peptidase"/>
    <property type="match status" value="1"/>
</dbReference>
<comment type="subcellular location">
    <subcellularLocation>
        <location evidence="1">Cell membrane</location>
        <topology evidence="1">Single-pass type II membrane protein</topology>
    </subcellularLocation>
    <subcellularLocation>
        <location evidence="6">Membrane</location>
        <topology evidence="6">Single-pass type II membrane protein</topology>
    </subcellularLocation>
</comment>
<feature type="active site" evidence="5">
    <location>
        <position position="107"/>
    </location>
</feature>
<dbReference type="InterPro" id="IPR000223">
    <property type="entry name" value="Pept_S26A_signal_pept_1"/>
</dbReference>
<keyword evidence="3 6" id="KW-0645">Protease</keyword>
<dbReference type="EC" id="3.4.21.89" evidence="6"/>
<comment type="catalytic activity">
    <reaction evidence="6">
        <text>Cleavage of hydrophobic, N-terminal signal or leader sequences from secreted and periplasmic proteins.</text>
        <dbReference type="EC" id="3.4.21.89"/>
    </reaction>
</comment>
<dbReference type="NCBIfam" id="TIGR02227">
    <property type="entry name" value="sigpep_I_bact"/>
    <property type="match status" value="1"/>
</dbReference>
<dbReference type="InterPro" id="IPR019756">
    <property type="entry name" value="Pept_S26A_signal_pept_1_Ser-AS"/>
</dbReference>
<dbReference type="PRINTS" id="PR00727">
    <property type="entry name" value="LEADERPTASE"/>
</dbReference>
<dbReference type="RefSeq" id="WP_188176142.1">
    <property type="nucleotide sequence ID" value="NZ_JACVVD010000007.1"/>
</dbReference>
<name>A0A926QL95_9BACL</name>
<evidence type="ECO:0000313" key="8">
    <source>
        <dbReference type="EMBL" id="MBD0382347.1"/>
    </source>
</evidence>
<evidence type="ECO:0000256" key="5">
    <source>
        <dbReference type="PIRSR" id="PIRSR600223-1"/>
    </source>
</evidence>